<evidence type="ECO:0000259" key="2">
    <source>
        <dbReference type="PROSITE" id="PS50304"/>
    </source>
</evidence>
<dbReference type="PANTHER" id="PTHR22948">
    <property type="entry name" value="TUDOR DOMAIN CONTAINING PROTEIN"/>
    <property type="match status" value="1"/>
</dbReference>
<evidence type="ECO:0000256" key="1">
    <source>
        <dbReference type="SAM" id="MobiDB-lite"/>
    </source>
</evidence>
<keyword evidence="4" id="KW-1185">Reference proteome</keyword>
<feature type="compositionally biased region" description="Acidic residues" evidence="1">
    <location>
        <begin position="150"/>
        <end position="169"/>
    </location>
</feature>
<feature type="region of interest" description="Disordered" evidence="1">
    <location>
        <begin position="146"/>
        <end position="178"/>
    </location>
</feature>
<dbReference type="InterPro" id="IPR035437">
    <property type="entry name" value="SNase_OB-fold_sf"/>
</dbReference>
<evidence type="ECO:0000313" key="4">
    <source>
        <dbReference type="Proteomes" id="UP001642540"/>
    </source>
</evidence>
<evidence type="ECO:0000313" key="3">
    <source>
        <dbReference type="EMBL" id="CAL8074262.1"/>
    </source>
</evidence>
<dbReference type="Pfam" id="PF00567">
    <property type="entry name" value="TUDOR"/>
    <property type="match status" value="1"/>
</dbReference>
<dbReference type="Gene3D" id="2.30.30.140">
    <property type="match status" value="1"/>
</dbReference>
<reference evidence="3 4" key="1">
    <citation type="submission" date="2024-08" db="EMBL/GenBank/DDBJ databases">
        <authorList>
            <person name="Cucini C."/>
            <person name="Frati F."/>
        </authorList>
    </citation>
    <scope>NUCLEOTIDE SEQUENCE [LARGE SCALE GENOMIC DNA]</scope>
</reference>
<feature type="domain" description="Tudor" evidence="2">
    <location>
        <begin position="241"/>
        <end position="297"/>
    </location>
</feature>
<dbReference type="EMBL" id="CAXLJM020000007">
    <property type="protein sequence ID" value="CAL8074262.1"/>
    <property type="molecule type" value="Genomic_DNA"/>
</dbReference>
<organism evidence="3 4">
    <name type="scientific">Orchesella dallaii</name>
    <dbReference type="NCBI Taxonomy" id="48710"/>
    <lineage>
        <taxon>Eukaryota</taxon>
        <taxon>Metazoa</taxon>
        <taxon>Ecdysozoa</taxon>
        <taxon>Arthropoda</taxon>
        <taxon>Hexapoda</taxon>
        <taxon>Collembola</taxon>
        <taxon>Entomobryomorpha</taxon>
        <taxon>Entomobryoidea</taxon>
        <taxon>Orchesellidae</taxon>
        <taxon>Orchesellinae</taxon>
        <taxon>Orchesella</taxon>
    </lineage>
</organism>
<dbReference type="Gene3D" id="2.40.50.90">
    <property type="match status" value="1"/>
</dbReference>
<dbReference type="Proteomes" id="UP001642540">
    <property type="component" value="Unassembled WGS sequence"/>
</dbReference>
<dbReference type="InterPro" id="IPR050621">
    <property type="entry name" value="Tudor_domain_containing"/>
</dbReference>
<name>A0ABP1PT28_9HEXA</name>
<gene>
    <name evidence="3" type="ORF">ODALV1_LOCUS2839</name>
</gene>
<dbReference type="SMART" id="SM00333">
    <property type="entry name" value="TUDOR"/>
    <property type="match status" value="1"/>
</dbReference>
<dbReference type="SUPFAM" id="SSF63748">
    <property type="entry name" value="Tudor/PWWP/MBT"/>
    <property type="match status" value="1"/>
</dbReference>
<dbReference type="PROSITE" id="PS50304">
    <property type="entry name" value="TUDOR"/>
    <property type="match status" value="1"/>
</dbReference>
<comment type="caution">
    <text evidence="3">The sequence shown here is derived from an EMBL/GenBank/DDBJ whole genome shotgun (WGS) entry which is preliminary data.</text>
</comment>
<protein>
    <recommendedName>
        <fullName evidence="2">Tudor domain-containing protein</fullName>
    </recommendedName>
</protein>
<proteinExistence type="predicted"/>
<accession>A0ABP1PT28</accession>
<dbReference type="PANTHER" id="PTHR22948:SF29">
    <property type="entry name" value="FI02030P-RELATED"/>
    <property type="match status" value="1"/>
</dbReference>
<sequence>MDNITFRARSGMGSISSGGGEMKGIPCKNVRCDQEMFCVNNADLYCSRECYSVKSEQEQFDVDTSDVKFKRRSIIGRGGTGLISDLSALDRLIIHVDKQYGRIVTLHKGMMVGREMKTKKKGQLLDPEEILRKQKKKEDKRKLRELLNNLDEEDSSDDTSCSSEDDLDDAQSSPVNPLICPPHPPLVAEEGKLLKCYVINSVSPWEIHVQTGKMIRKAEEIDAICNKTEGIDPRLVDEHWTPQVGGVCCAKYDDRMYRAKILEKNGKNYQVLYIDYGNKALVPANDVQQLSPEITLIPAQSVFFKLSNAKPKKHRNPSGYPDWNRDVNQFTMKHLEGAAVGLKIEAVENREIHVGKLSVISSLSGLVCGDFGEGLVAGGMADPDSYYLDQLKNL</sequence>
<dbReference type="InterPro" id="IPR002999">
    <property type="entry name" value="Tudor"/>
</dbReference>